<dbReference type="SUPFAM" id="SSF54277">
    <property type="entry name" value="CAD &amp; PB1 domains"/>
    <property type="match status" value="1"/>
</dbReference>
<dbReference type="GO" id="GO:0008270">
    <property type="term" value="F:zinc ion binding"/>
    <property type="evidence" value="ECO:0007669"/>
    <property type="project" value="UniProtKB-KW"/>
</dbReference>
<dbReference type="PROSITE" id="PS50011">
    <property type="entry name" value="PROTEIN_KINASE_DOM"/>
    <property type="match status" value="1"/>
</dbReference>
<evidence type="ECO:0000313" key="18">
    <source>
        <dbReference type="EMBL" id="CAD7250311.1"/>
    </source>
</evidence>
<dbReference type="GO" id="GO:0005524">
    <property type="term" value="F:ATP binding"/>
    <property type="evidence" value="ECO:0007669"/>
    <property type="project" value="UniProtKB-UniRule"/>
</dbReference>
<feature type="domain" description="AGC-kinase C-terminal" evidence="16">
    <location>
        <begin position="276"/>
        <end position="347"/>
    </location>
</feature>
<dbReference type="PROSITE" id="PS00479">
    <property type="entry name" value="ZF_DAG_PE_1"/>
    <property type="match status" value="1"/>
</dbReference>
<evidence type="ECO:0000313" key="19">
    <source>
        <dbReference type="Proteomes" id="UP000677054"/>
    </source>
</evidence>
<comment type="similarity">
    <text evidence="1">Belongs to the protein kinase superfamily. AGC Ser/Thr protein kinase family. PKC subfamily.</text>
</comment>
<keyword evidence="6" id="KW-0479">Metal-binding</keyword>
<dbReference type="GO" id="GO:0004697">
    <property type="term" value="F:diacylglycerol-dependent serine/threonine kinase activity"/>
    <property type="evidence" value="ECO:0007669"/>
    <property type="project" value="UniProtKB-EC"/>
</dbReference>
<proteinExistence type="inferred from homology"/>
<dbReference type="Pfam" id="PF00433">
    <property type="entry name" value="Pkinase_C"/>
    <property type="match status" value="1"/>
</dbReference>
<dbReference type="InterPro" id="IPR017441">
    <property type="entry name" value="Protein_kinase_ATP_BS"/>
</dbReference>
<keyword evidence="5" id="KW-0808">Transferase</keyword>
<dbReference type="Gene3D" id="3.30.200.20">
    <property type="entry name" value="Phosphorylase Kinase, domain 1"/>
    <property type="match status" value="2"/>
</dbReference>
<dbReference type="Pfam" id="PF00564">
    <property type="entry name" value="PB1"/>
    <property type="match status" value="1"/>
</dbReference>
<evidence type="ECO:0000256" key="11">
    <source>
        <dbReference type="ARBA" id="ARBA00022840"/>
    </source>
</evidence>
<dbReference type="PROSITE" id="PS50081">
    <property type="entry name" value="ZF_DAG_PE_2"/>
    <property type="match status" value="1"/>
</dbReference>
<dbReference type="SUPFAM" id="SSF57889">
    <property type="entry name" value="Cysteine-rich domain"/>
    <property type="match status" value="1"/>
</dbReference>
<dbReference type="Pfam" id="PF00130">
    <property type="entry name" value="C1_1"/>
    <property type="match status" value="1"/>
</dbReference>
<evidence type="ECO:0000256" key="13">
    <source>
        <dbReference type="SAM" id="MobiDB-lite"/>
    </source>
</evidence>
<feature type="domain" description="Protein kinase" evidence="14">
    <location>
        <begin position="242"/>
        <end position="349"/>
    </location>
</feature>
<reference evidence="18" key="1">
    <citation type="submission" date="2020-11" db="EMBL/GenBank/DDBJ databases">
        <authorList>
            <person name="Tran Van P."/>
        </authorList>
    </citation>
    <scope>NUCLEOTIDE SEQUENCE</scope>
</reference>
<dbReference type="SMART" id="SM00109">
    <property type="entry name" value="C1"/>
    <property type="match status" value="1"/>
</dbReference>
<keyword evidence="3" id="KW-0723">Serine/threonine-protein kinase</keyword>
<dbReference type="SMART" id="SM00666">
    <property type="entry name" value="PB1"/>
    <property type="match status" value="1"/>
</dbReference>
<keyword evidence="19" id="KW-1185">Reference proteome</keyword>
<dbReference type="InterPro" id="IPR020454">
    <property type="entry name" value="DAG/PE-bd"/>
</dbReference>
<evidence type="ECO:0000256" key="7">
    <source>
        <dbReference type="ARBA" id="ARBA00022741"/>
    </source>
</evidence>
<feature type="region of interest" description="Disordered" evidence="13">
    <location>
        <begin position="182"/>
        <end position="234"/>
    </location>
</feature>
<dbReference type="CDD" id="cd06404">
    <property type="entry name" value="PB1_aPKC"/>
    <property type="match status" value="1"/>
</dbReference>
<dbReference type="SMART" id="SM00133">
    <property type="entry name" value="S_TK_X"/>
    <property type="match status" value="1"/>
</dbReference>
<keyword evidence="4" id="KW-0597">Phosphoprotein</keyword>
<keyword evidence="7 12" id="KW-0547">Nucleotide-binding</keyword>
<dbReference type="Gene3D" id="3.10.20.90">
    <property type="entry name" value="Phosphatidylinositol 3-kinase Catalytic Subunit, Chain A, domain 1"/>
    <property type="match status" value="1"/>
</dbReference>
<dbReference type="PROSITE" id="PS00107">
    <property type="entry name" value="PROTEIN_KINASE_ATP"/>
    <property type="match status" value="1"/>
</dbReference>
<dbReference type="InterPro" id="IPR017892">
    <property type="entry name" value="Pkinase_C"/>
</dbReference>
<dbReference type="InterPro" id="IPR000270">
    <property type="entry name" value="PB1_dom"/>
</dbReference>
<evidence type="ECO:0000256" key="2">
    <source>
        <dbReference type="ARBA" id="ARBA00012429"/>
    </source>
</evidence>
<protein>
    <recommendedName>
        <fullName evidence="2">protein kinase C</fullName>
        <ecNumber evidence="2">2.7.11.13</ecNumber>
    </recommendedName>
</protein>
<dbReference type="InterPro" id="IPR053793">
    <property type="entry name" value="PB1-like"/>
</dbReference>
<dbReference type="OrthoDB" id="63267at2759"/>
<name>A0A7R9AA35_9CRUS</name>
<evidence type="ECO:0000256" key="4">
    <source>
        <dbReference type="ARBA" id="ARBA00022553"/>
    </source>
</evidence>
<feature type="domain" description="Phorbol-ester/DAG-type" evidence="15">
    <location>
        <begin position="113"/>
        <end position="163"/>
    </location>
</feature>
<dbReference type="EMBL" id="LR902300">
    <property type="protein sequence ID" value="CAD7250311.1"/>
    <property type="molecule type" value="Genomic_DNA"/>
</dbReference>
<dbReference type="PRINTS" id="PR00008">
    <property type="entry name" value="DAGPEDOMAIN"/>
</dbReference>
<keyword evidence="9" id="KW-0418">Kinase</keyword>
<dbReference type="SUPFAM" id="SSF56112">
    <property type="entry name" value="Protein kinase-like (PK-like)"/>
    <property type="match status" value="1"/>
</dbReference>
<keyword evidence="8" id="KW-0863">Zinc-finger</keyword>
<evidence type="ECO:0000256" key="6">
    <source>
        <dbReference type="ARBA" id="ARBA00022723"/>
    </source>
</evidence>
<evidence type="ECO:0000259" key="16">
    <source>
        <dbReference type="PROSITE" id="PS51285"/>
    </source>
</evidence>
<dbReference type="CDD" id="cd20794">
    <property type="entry name" value="C1_aPKC"/>
    <property type="match status" value="1"/>
</dbReference>
<dbReference type="AlphaFoldDB" id="A0A7R9AA35"/>
<organism evidence="18">
    <name type="scientific">Darwinula stevensoni</name>
    <dbReference type="NCBI Taxonomy" id="69355"/>
    <lineage>
        <taxon>Eukaryota</taxon>
        <taxon>Metazoa</taxon>
        <taxon>Ecdysozoa</taxon>
        <taxon>Arthropoda</taxon>
        <taxon>Crustacea</taxon>
        <taxon>Oligostraca</taxon>
        <taxon>Ostracoda</taxon>
        <taxon>Podocopa</taxon>
        <taxon>Podocopida</taxon>
        <taxon>Darwinulocopina</taxon>
        <taxon>Darwinuloidea</taxon>
        <taxon>Darwinulidae</taxon>
        <taxon>Darwinula</taxon>
    </lineage>
</organism>
<dbReference type="FunFam" id="3.30.60.20:FF:000012">
    <property type="entry name" value="Protein kinase C"/>
    <property type="match status" value="1"/>
</dbReference>
<dbReference type="EMBL" id="CAJPEV010002783">
    <property type="protein sequence ID" value="CAG0898029.1"/>
    <property type="molecule type" value="Genomic_DNA"/>
</dbReference>
<keyword evidence="11 12" id="KW-0067">ATP-binding</keyword>
<accession>A0A7R9AA35</accession>
<dbReference type="InterPro" id="IPR046349">
    <property type="entry name" value="C1-like_sf"/>
</dbReference>
<evidence type="ECO:0000256" key="10">
    <source>
        <dbReference type="ARBA" id="ARBA00022833"/>
    </source>
</evidence>
<evidence type="ECO:0000256" key="9">
    <source>
        <dbReference type="ARBA" id="ARBA00022777"/>
    </source>
</evidence>
<dbReference type="EC" id="2.7.11.13" evidence="2"/>
<feature type="compositionally biased region" description="Polar residues" evidence="13">
    <location>
        <begin position="182"/>
        <end position="203"/>
    </location>
</feature>
<feature type="domain" description="PB1" evidence="17">
    <location>
        <begin position="15"/>
        <end position="96"/>
    </location>
</feature>
<sequence>MPTLVKTMENPDIPEIRVKTAYNGEIMITYIVPNVTLEDFLAEMREMCHFQPEQRFTMKWVDEEGDPCTISSQEELDEALRLYELNKDSELTIHESIYRRGARRWRKLYRVNGHIFQAKRFNRRAFCAYCHDRIWGLGRQGFKCLQCKLLIHKKCHKLLKGTCNSYDNDSVRFGQPGFNQSWQSGDSSVSTANGDASGLSSKRGSMMEPTGKGPASTTPSAESQKVEEEGAESSGQYRLDDFDLVRVIGRGSYAKVLMVELKKTKRIYAMKVIKKELVTDDELEGKQVTPPYKPRLENPRDLANFPPEFTDEPVQLTPDDQKVIEKIDQSEFEGFEYVNPLLMSLEDCV</sequence>
<dbReference type="Proteomes" id="UP000677054">
    <property type="component" value="Unassembled WGS sequence"/>
</dbReference>
<dbReference type="InterPro" id="IPR002219">
    <property type="entry name" value="PKC_DAG/PE"/>
</dbReference>
<feature type="binding site" evidence="12">
    <location>
        <position position="275"/>
    </location>
    <ligand>
        <name>ATP</name>
        <dbReference type="ChEBI" id="CHEBI:30616"/>
    </ligand>
</feature>
<evidence type="ECO:0000256" key="3">
    <source>
        <dbReference type="ARBA" id="ARBA00022527"/>
    </source>
</evidence>
<evidence type="ECO:0000259" key="17">
    <source>
        <dbReference type="PROSITE" id="PS51745"/>
    </source>
</evidence>
<dbReference type="PROSITE" id="PS51745">
    <property type="entry name" value="PB1"/>
    <property type="match status" value="1"/>
</dbReference>
<dbReference type="InterPro" id="IPR000961">
    <property type="entry name" value="AGC-kinase_C"/>
</dbReference>
<gene>
    <name evidence="18" type="ORF">DSTB1V02_LOCUS10091</name>
</gene>
<evidence type="ECO:0000256" key="8">
    <source>
        <dbReference type="ARBA" id="ARBA00022771"/>
    </source>
</evidence>
<dbReference type="InterPro" id="IPR011009">
    <property type="entry name" value="Kinase-like_dom_sf"/>
</dbReference>
<evidence type="ECO:0000256" key="1">
    <source>
        <dbReference type="ARBA" id="ARBA00005490"/>
    </source>
</evidence>
<keyword evidence="10" id="KW-0862">Zinc</keyword>
<evidence type="ECO:0000256" key="5">
    <source>
        <dbReference type="ARBA" id="ARBA00022679"/>
    </source>
</evidence>
<dbReference type="InterPro" id="IPR000719">
    <property type="entry name" value="Prot_kinase_dom"/>
</dbReference>
<dbReference type="PROSITE" id="PS51285">
    <property type="entry name" value="AGC_KINASE_CTER"/>
    <property type="match status" value="1"/>
</dbReference>
<evidence type="ECO:0000256" key="12">
    <source>
        <dbReference type="PROSITE-ProRule" id="PRU10141"/>
    </source>
</evidence>
<dbReference type="PANTHER" id="PTHR24351">
    <property type="entry name" value="RIBOSOMAL PROTEIN S6 KINASE"/>
    <property type="match status" value="1"/>
</dbReference>
<dbReference type="InterPro" id="IPR034877">
    <property type="entry name" value="PB1_aPKC"/>
</dbReference>
<evidence type="ECO:0000259" key="15">
    <source>
        <dbReference type="PROSITE" id="PS50081"/>
    </source>
</evidence>
<evidence type="ECO:0000259" key="14">
    <source>
        <dbReference type="PROSITE" id="PS50011"/>
    </source>
</evidence>
<dbReference type="Gene3D" id="3.30.60.20">
    <property type="match status" value="1"/>
</dbReference>
<dbReference type="FunFam" id="3.10.20.90:FF:000071">
    <property type="entry name" value="Protein kinase C"/>
    <property type="match status" value="1"/>
</dbReference>